<dbReference type="RefSeq" id="XP_064684091.1">
    <property type="nucleotide sequence ID" value="XM_064820171.1"/>
</dbReference>
<dbReference type="AlphaFoldDB" id="A0AAN7DMJ4"/>
<feature type="region of interest" description="Disordered" evidence="1">
    <location>
        <begin position="325"/>
        <end position="392"/>
    </location>
</feature>
<organism evidence="2 3">
    <name type="scientific">Mucor velutinosus</name>
    <dbReference type="NCBI Taxonomy" id="708070"/>
    <lineage>
        <taxon>Eukaryota</taxon>
        <taxon>Fungi</taxon>
        <taxon>Fungi incertae sedis</taxon>
        <taxon>Mucoromycota</taxon>
        <taxon>Mucoromycotina</taxon>
        <taxon>Mucoromycetes</taxon>
        <taxon>Mucorales</taxon>
        <taxon>Mucorineae</taxon>
        <taxon>Mucoraceae</taxon>
        <taxon>Mucor</taxon>
    </lineage>
</organism>
<name>A0AAN7DMJ4_9FUNG</name>
<dbReference type="Proteomes" id="UP001304243">
    <property type="component" value="Unassembled WGS sequence"/>
</dbReference>
<evidence type="ECO:0000313" key="3">
    <source>
        <dbReference type="Proteomes" id="UP001304243"/>
    </source>
</evidence>
<keyword evidence="3" id="KW-1185">Reference proteome</keyword>
<dbReference type="GeneID" id="89944462"/>
<sequence length="392" mass="43865">MLCKVHRPHNFYEPFYILNLYAPATSDNRPRQEFFESIYNLLSTLSETIELERLLISGDFNYDYVRDITNATRIVKTSLNWLSYLDQHFHNYLILNDMNSVPTYQHALSTLDFIYAGHALRHLLSDANVGFIPPSWSDHAILEVTLKLGKSKLGPELWRGNPCYANNPAFRKQLEEKINTAMDTMDVDMTPQEQWERIKLVTRKAIQKFGVKHVNWRRMSIKHLERKRNRLLRSKPPKATLRILLPRIDSMLQILQQELVYIAALKAGDTWLEKGEKSAGYLKRLHQKRTSQQYMASLQAPDSYRDRGDGGPSAEVPQVVVNNDVVTGGSSTDAAQGDLGDTAVAHGDTGDAGDAGDAGDSGDTGDTGGAGGTGGADDIGVEQDETRLSLMD</sequence>
<dbReference type="EMBL" id="JASEJX010000013">
    <property type="protein sequence ID" value="KAK4517425.1"/>
    <property type="molecule type" value="Genomic_DNA"/>
</dbReference>
<feature type="compositionally biased region" description="Gly residues" evidence="1">
    <location>
        <begin position="365"/>
        <end position="377"/>
    </location>
</feature>
<accession>A0AAN7DMJ4</accession>
<protein>
    <recommendedName>
        <fullName evidence="4">Endonuclease/exonuclease/phosphatase domain-containing protein</fullName>
    </recommendedName>
</protein>
<proteinExistence type="predicted"/>
<gene>
    <name evidence="2" type="ORF">ATC70_000760</name>
</gene>
<evidence type="ECO:0008006" key="4">
    <source>
        <dbReference type="Google" id="ProtNLM"/>
    </source>
</evidence>
<comment type="caution">
    <text evidence="2">The sequence shown here is derived from an EMBL/GenBank/DDBJ whole genome shotgun (WGS) entry which is preliminary data.</text>
</comment>
<reference evidence="2 3" key="1">
    <citation type="submission" date="2022-11" db="EMBL/GenBank/DDBJ databases">
        <title>Mucor velutinosus strain NIH1002 WGS.</title>
        <authorList>
            <person name="Subramanian P."/>
            <person name="Mullikin J.C."/>
            <person name="Segre J.A."/>
            <person name="Zelazny A.M."/>
        </authorList>
    </citation>
    <scope>NUCLEOTIDE SEQUENCE [LARGE SCALE GENOMIC DNA]</scope>
    <source>
        <strain evidence="2 3">NIH1002</strain>
    </source>
</reference>
<evidence type="ECO:0000313" key="2">
    <source>
        <dbReference type="EMBL" id="KAK4517425.1"/>
    </source>
</evidence>
<dbReference type="Gene3D" id="3.60.10.10">
    <property type="entry name" value="Endonuclease/exonuclease/phosphatase"/>
    <property type="match status" value="1"/>
</dbReference>
<dbReference type="InterPro" id="IPR036691">
    <property type="entry name" value="Endo/exonu/phosph_ase_sf"/>
</dbReference>
<dbReference type="SUPFAM" id="SSF56219">
    <property type="entry name" value="DNase I-like"/>
    <property type="match status" value="1"/>
</dbReference>
<evidence type="ECO:0000256" key="1">
    <source>
        <dbReference type="SAM" id="MobiDB-lite"/>
    </source>
</evidence>